<reference evidence="2" key="1">
    <citation type="submission" date="2020-10" db="EMBL/GenBank/DDBJ databases">
        <authorList>
            <person name="Kikuchi T."/>
        </authorList>
    </citation>
    <scope>NUCLEOTIDE SEQUENCE</scope>
    <source>
        <strain evidence="2">NKZ352</strain>
    </source>
</reference>
<proteinExistence type="predicted"/>
<comment type="caution">
    <text evidence="2">The sequence shown here is derived from an EMBL/GenBank/DDBJ whole genome shotgun (WGS) entry which is preliminary data.</text>
</comment>
<keyword evidence="3" id="KW-1185">Reference proteome</keyword>
<protein>
    <recommendedName>
        <fullName evidence="4">Protein kinase domain-containing protein</fullName>
    </recommendedName>
</protein>
<dbReference type="InterPro" id="IPR011009">
    <property type="entry name" value="Kinase-like_dom_sf"/>
</dbReference>
<organism evidence="2 3">
    <name type="scientific">Caenorhabditis auriculariae</name>
    <dbReference type="NCBI Taxonomy" id="2777116"/>
    <lineage>
        <taxon>Eukaryota</taxon>
        <taxon>Metazoa</taxon>
        <taxon>Ecdysozoa</taxon>
        <taxon>Nematoda</taxon>
        <taxon>Chromadorea</taxon>
        <taxon>Rhabditida</taxon>
        <taxon>Rhabditina</taxon>
        <taxon>Rhabditomorpha</taxon>
        <taxon>Rhabditoidea</taxon>
        <taxon>Rhabditidae</taxon>
        <taxon>Peloderinae</taxon>
        <taxon>Caenorhabditis</taxon>
    </lineage>
</organism>
<sequence length="213" mass="24650">MKRNSDCVAQTGEPGPTYETPEKHQNLNNALERLDSLSFTEESEAEDNGWSTVEELVRKSGEDLNDKRLISSTEETWVNLQQYFERYGPIPLSDHITAMIIRDAALGLAQLHSRQILHGAVLPENVYIMKKIVNRFAYSLTRQQLENRTWLYFLNVRPMTCSSWAPFFIVAIDLAKSLLTPGKRYRPLARSIFENPWLKKLDESDEPRFLNVF</sequence>
<evidence type="ECO:0000313" key="2">
    <source>
        <dbReference type="EMBL" id="CAD6198584.1"/>
    </source>
</evidence>
<feature type="region of interest" description="Disordered" evidence="1">
    <location>
        <begin position="1"/>
        <end position="23"/>
    </location>
</feature>
<dbReference type="Proteomes" id="UP000835052">
    <property type="component" value="Unassembled WGS sequence"/>
</dbReference>
<dbReference type="SUPFAM" id="SSF56112">
    <property type="entry name" value="Protein kinase-like (PK-like)"/>
    <property type="match status" value="1"/>
</dbReference>
<dbReference type="Gene3D" id="1.10.510.10">
    <property type="entry name" value="Transferase(Phosphotransferase) domain 1"/>
    <property type="match status" value="1"/>
</dbReference>
<evidence type="ECO:0000256" key="1">
    <source>
        <dbReference type="SAM" id="MobiDB-lite"/>
    </source>
</evidence>
<dbReference type="OrthoDB" id="1668230at2759"/>
<evidence type="ECO:0008006" key="4">
    <source>
        <dbReference type="Google" id="ProtNLM"/>
    </source>
</evidence>
<evidence type="ECO:0000313" key="3">
    <source>
        <dbReference type="Proteomes" id="UP000835052"/>
    </source>
</evidence>
<gene>
    <name evidence="2" type="ORF">CAUJ_LOCUS14490</name>
</gene>
<name>A0A8S1HWA8_9PELO</name>
<dbReference type="EMBL" id="CAJGYM010000130">
    <property type="protein sequence ID" value="CAD6198584.1"/>
    <property type="molecule type" value="Genomic_DNA"/>
</dbReference>
<dbReference type="AlphaFoldDB" id="A0A8S1HWA8"/>
<accession>A0A8S1HWA8</accession>